<feature type="domain" description="Cytochrome c oxidase subunit IV bacterial aa3 type" evidence="2">
    <location>
        <begin position="26"/>
        <end position="65"/>
    </location>
</feature>
<evidence type="ECO:0000313" key="4">
    <source>
        <dbReference type="Proteomes" id="UP000000361"/>
    </source>
</evidence>
<dbReference type="KEGG" id="pde:Pden_0432"/>
<keyword evidence="1" id="KW-0812">Transmembrane</keyword>
<dbReference type="HOGENOM" id="CLU_174805_3_0_5"/>
<accession>A1AZ52</accession>
<dbReference type="InterPro" id="IPR012422">
    <property type="entry name" value="Cyt_c_oxidase_su4_bac-aa3"/>
</dbReference>
<dbReference type="SUPFAM" id="SSF81469">
    <property type="entry name" value="Bacterial aa3 type cytochrome c oxidase subunit IV"/>
    <property type="match status" value="1"/>
</dbReference>
<keyword evidence="4" id="KW-1185">Reference proteome</keyword>
<evidence type="ECO:0000259" key="2">
    <source>
        <dbReference type="Pfam" id="PF07835"/>
    </source>
</evidence>
<evidence type="ECO:0000256" key="1">
    <source>
        <dbReference type="SAM" id="Phobius"/>
    </source>
</evidence>
<dbReference type="eggNOG" id="ENOG5030YVY">
    <property type="taxonomic scope" value="Bacteria"/>
</dbReference>
<dbReference type="STRING" id="318586.Pden_0432"/>
<feature type="transmembrane region" description="Helical" evidence="1">
    <location>
        <begin position="40"/>
        <end position="64"/>
    </location>
</feature>
<dbReference type="EnsemblBacteria" id="ABL68546">
    <property type="protein sequence ID" value="ABL68546"/>
    <property type="gene ID" value="Pden_0432"/>
</dbReference>
<dbReference type="Gene3D" id="1.20.5.160">
    <property type="entry name" value="Bacterial aa3 type cytochrome c oxidase subunit IV"/>
    <property type="match status" value="1"/>
</dbReference>
<dbReference type="EMBL" id="CP000489">
    <property type="protein sequence ID" value="ABL68546.1"/>
    <property type="molecule type" value="Genomic_DNA"/>
</dbReference>
<dbReference type="Proteomes" id="UP000000361">
    <property type="component" value="Chromosome 1"/>
</dbReference>
<dbReference type="Pfam" id="PF07835">
    <property type="entry name" value="COX4_pro_2"/>
    <property type="match status" value="1"/>
</dbReference>
<keyword evidence="1" id="KW-1133">Transmembrane helix</keyword>
<name>A1AZ52_PARDP</name>
<protein>
    <submittedName>
        <fullName evidence="3">Aa3 type cytochrome c oxidase subunit IV</fullName>
    </submittedName>
</protein>
<reference evidence="4" key="1">
    <citation type="submission" date="2006-12" db="EMBL/GenBank/DDBJ databases">
        <title>Complete sequence of chromosome 1 of Paracoccus denitrificans PD1222.</title>
        <authorList>
            <person name="Copeland A."/>
            <person name="Lucas S."/>
            <person name="Lapidus A."/>
            <person name="Barry K."/>
            <person name="Detter J.C."/>
            <person name="Glavina del Rio T."/>
            <person name="Hammon N."/>
            <person name="Israni S."/>
            <person name="Dalin E."/>
            <person name="Tice H."/>
            <person name="Pitluck S."/>
            <person name="Munk A.C."/>
            <person name="Brettin T."/>
            <person name="Bruce D."/>
            <person name="Han C."/>
            <person name="Tapia R."/>
            <person name="Gilna P."/>
            <person name="Schmutz J."/>
            <person name="Larimer F."/>
            <person name="Land M."/>
            <person name="Hauser L."/>
            <person name="Kyrpides N."/>
            <person name="Lykidis A."/>
            <person name="Spiro S."/>
            <person name="Richardson D.J."/>
            <person name="Moir J.W.B."/>
            <person name="Ferguson S.J."/>
            <person name="van Spanning R.J.M."/>
            <person name="Richardson P."/>
        </authorList>
    </citation>
    <scope>NUCLEOTIDE SEQUENCE [LARGE SCALE GENOMIC DNA]</scope>
    <source>
        <strain evidence="4">Pd 1222</strain>
    </source>
</reference>
<keyword evidence="1" id="KW-0472">Membrane</keyword>
<dbReference type="InterPro" id="IPR036596">
    <property type="entry name" value="Cyt-C_aa3_sf"/>
</dbReference>
<dbReference type="AlphaFoldDB" id="A1AZ52"/>
<sequence length="66" mass="7340">MGYPCARRIASFTDRIMASHHEITDHKHGEMDIRHQQATFAGFIKGATWVSILSIAVLVFLALANS</sequence>
<proteinExistence type="predicted"/>
<evidence type="ECO:0000313" key="3">
    <source>
        <dbReference type="EMBL" id="ABL68546.1"/>
    </source>
</evidence>
<organism evidence="3 4">
    <name type="scientific">Paracoccus denitrificans (strain Pd 1222)</name>
    <dbReference type="NCBI Taxonomy" id="318586"/>
    <lineage>
        <taxon>Bacteria</taxon>
        <taxon>Pseudomonadati</taxon>
        <taxon>Pseudomonadota</taxon>
        <taxon>Alphaproteobacteria</taxon>
        <taxon>Rhodobacterales</taxon>
        <taxon>Paracoccaceae</taxon>
        <taxon>Paracoccus</taxon>
    </lineage>
</organism>
<gene>
    <name evidence="3" type="ordered locus">Pden_0432</name>
</gene>